<dbReference type="GO" id="GO:0032040">
    <property type="term" value="C:small-subunit processome"/>
    <property type="evidence" value="ECO:0007669"/>
    <property type="project" value="TreeGrafter"/>
</dbReference>
<dbReference type="PANTHER" id="PTHR17695">
    <property type="entry name" value="SMALL SUBUNIT PROCESSOME COMPONENT 20 HOMOLOG"/>
    <property type="match status" value="1"/>
</dbReference>
<protein>
    <recommendedName>
        <fullName evidence="7">Non-specific serine/threonine protein kinase</fullName>
    </recommendedName>
</protein>
<evidence type="ECO:0000259" key="3">
    <source>
        <dbReference type="Pfam" id="PF07539"/>
    </source>
</evidence>
<keyword evidence="6" id="KW-1185">Reference proteome</keyword>
<dbReference type="GO" id="GO:0030686">
    <property type="term" value="C:90S preribosome"/>
    <property type="evidence" value="ECO:0007669"/>
    <property type="project" value="TreeGrafter"/>
</dbReference>
<reference evidence="5 6" key="1">
    <citation type="submission" date="2022-07" db="EMBL/GenBank/DDBJ databases">
        <title>Genome-wide signatures of adaptation to extreme environments.</title>
        <authorList>
            <person name="Cho C.H."/>
            <person name="Yoon H.S."/>
        </authorList>
    </citation>
    <scope>NUCLEOTIDE SEQUENCE [LARGE SCALE GENOMIC DNA]</scope>
    <source>
        <strain evidence="5 6">DBV 063 E5</strain>
    </source>
</reference>
<evidence type="ECO:0000259" key="4">
    <source>
        <dbReference type="Pfam" id="PF20416"/>
    </source>
</evidence>
<name>A0AAV9IW59_CYACA</name>
<feature type="domain" description="U3 small nucleolar RNA-associated protein 20 N-terminal" evidence="3">
    <location>
        <begin position="1231"/>
        <end position="1441"/>
    </location>
</feature>
<dbReference type="EMBL" id="JANCYW010000009">
    <property type="protein sequence ID" value="KAK4536562.1"/>
    <property type="molecule type" value="Genomic_DNA"/>
</dbReference>
<dbReference type="SUPFAM" id="SSF48371">
    <property type="entry name" value="ARM repeat"/>
    <property type="match status" value="1"/>
</dbReference>
<comment type="caution">
    <text evidence="5">The sequence shown here is derived from an EMBL/GenBank/DDBJ whole genome shotgun (WGS) entry which is preliminary data.</text>
</comment>
<feature type="region of interest" description="Disordered" evidence="1">
    <location>
        <begin position="2530"/>
        <end position="2580"/>
    </location>
</feature>
<proteinExistence type="predicted"/>
<evidence type="ECO:0000256" key="1">
    <source>
        <dbReference type="SAM" id="MobiDB-lite"/>
    </source>
</evidence>
<dbReference type="InterPro" id="IPR016024">
    <property type="entry name" value="ARM-type_fold"/>
</dbReference>
<dbReference type="InterPro" id="IPR052575">
    <property type="entry name" value="SSU_processome_comp_20"/>
</dbReference>
<dbReference type="Pfam" id="PF20416">
    <property type="entry name" value="UTP20"/>
    <property type="match status" value="1"/>
</dbReference>
<evidence type="ECO:0000313" key="5">
    <source>
        <dbReference type="EMBL" id="KAK4536562.1"/>
    </source>
</evidence>
<organism evidence="5 6">
    <name type="scientific">Cyanidium caldarium</name>
    <name type="common">Red alga</name>
    <dbReference type="NCBI Taxonomy" id="2771"/>
    <lineage>
        <taxon>Eukaryota</taxon>
        <taxon>Rhodophyta</taxon>
        <taxon>Bangiophyceae</taxon>
        <taxon>Cyanidiales</taxon>
        <taxon>Cyanidiaceae</taxon>
        <taxon>Cyanidium</taxon>
    </lineage>
</organism>
<keyword evidence="2" id="KW-0472">Membrane</keyword>
<sequence>MTSSKTLNVPQRGAQRYKFLTFAERLQAVDVTATSRQRSSDHHGTVSVADTEWSTCFSEQIHECLEMERSRPFVEFARAAARSAVSLPLLYRRRRRVMRLWLAAVAASGAGVGVQALCRCLIALARDLQGDFYPFLAPAVMALAACLRREDPEAVAEVFTAFAHLFQILSRQQAFRGQLQSVLTVWRDQLLRHRLAAVRQLACESAGILLRRARRSEAAAAVIWMMQWHEKADDGVSGELPVEETAQLLFFGCISAAHGLHSRAEHLLWTVVECATASKDEATQRYACRVVVELCRLLWRDVRPSDAHHLFIHFLTPLLRDGVSTRARLGMTLAACWMAPRRRDEADLHLDALSTAVEPITQSVYDPWAALLLRNYLWRAQRDGQRGERFFRELLPGMADVPLRALTVSLVAASLPRLGDAYTLWVGRAIAGVLEALEARDVPTTIQLQWVWRLLNTVSKVIGESAAAEVLAVAVSGPLRRLVDVTAVDAAVRTLSVALGARLALPRGCLQLSPLLALGDVQALGAAARQYPEAPAVYRALRDRATESLDAATYDAVAQAVQRCAAAQPLEEDEVLFWLSVCLRRWERDVGFITLSPVDCALLAAVSRAARWDGPSQLFGGAQHVLETCVRAPLPLEELESARNRLQRLTGLVSRECAWAGEEQPQLAIIALAVDVLRLPVAGAWHEATALLEAAWRRHGSAAAMQRVILPALRDAECKEGMVRSARDELPGAITMLSAVCVPGDPWRMDAWTAVWDREAQFWATDAATRAAWSLGWVAPGACITAWPPVPESFYGALLRALVRAPATIRQHAMPLYALVEDGAMDERRLRLHIECLFPMLYAEMQQQRDAERQRRLEALIEAAQSAATSTTQRAGVRAFFALTTAGRPLAAAYQRPLLCLLGGITDGDTANRASRYRHFRQQLVAFTGALADMNAALAAEDSGMALSRLRDAHLQSISQQQRQGALQQQAHASGDGAGNRRRPRELTGAEPVALLPEHGAVLLPLLCRVLYGRMLALTATSLRSDHAGAQRRRLTPILECLRLFEEHHAHLVENLTERLVAELDGMQCLQLGTALVQALWGSAALSRAALQRWCVCAMQQFSRAFTAPSDKATRSLAAGFASTALPKGLAAGAVDAADVVDSLMPPLHRSVASLSLYDASAPPAVLLLLSALLEDVSFGRRLLQHYGQLDDLVAQLCRCFGDARSEPLGAVLLLVLDRPEWVPYYVPEPLLAGIGYWLRHGRAALPITERVLALLHRLRHHWTAATSSSSSRLTLLAEPMLLVLQRHRQECVLEKVLAALPDVLAGAAEEHTVRDALQRLSSAMLDTRRFPLCTRVRWSLAECLRETCVRAGALAVNLLWAAECLVAMNALSERVVGEPNYDRALEAYSEVALADDHLSLLLPHLVAACSAADMAIRGAAGDALCRWVRHEADRRADIDADAWVQSTASLLRRQLLVVAAGAVSRPLLMRALGALVQRAPAGCCDWVDGCRPLLHATEEEADFFYNVVHVQVHRQCRALRRAAAAECNEAALRLWLRPLAERLVLGNIRAADEDSVPAALLDAALELLVAVNRRLPSTQTIRAWQRHLAAAMRQVQTAQPLPSPLARLLLAYAQSLSPPVESTRLQTQILPRLLELARRPTTAESNDASTVHRAGLDAPVVRAYVLAVQYAGTERELWLRRLVRILCAELRLRAQNRRDAARAAMQEMLRVHGADWMPLLLREMQTSLLGAAPADPTSFRRHVVPYTVHALVTAAVSRPGSGNDADAFADDAFRLALLECSDSTLREERRITALYADVREKRATCVHDTVQLLAEHLTPEPPRVLSLVQQALRQLLHAAQPVAATETTPSASSGAVEQLRAVLRSVVHGCMRNSRTHPAQMRALADMAAAILHHHQYRRQSDAEMASAPMALPLEVVEGVRRDRGASWVLREMALHVVWRLAGQSGASCIDEASCSSGTAPLASVFPYLRHAIGSRHDVVAGMALKVLHRLSAAAMAAAYARPLAQHAPALTEAVIDLMARLAPYASGSAVASAPSGPSADATLLPICLRTAAATLLRPDTVTEARLSVLLRVALDCLEGGSREAIHAALMVAKRCLAQRILVPEMLELSDRAAVLAIRSHDADVQRQCLALTVQFAVRYPLSEKRFQQLVDFLVSNLSYEHERGRVGAARTLECILGALDVQAVNDLAEYLLVPLSARLANEGGTDAAAAVRACVVQLLAVPSGDGRERALGQQRVARLRDMVHSWLERGRKETVLVAAAQVCAIGGIGDLAVLVGALLRSVAEDERVPGDDHEVEDAKRTTWRVTYACSTALEKRLAEATEVDADVYRQLQDALSAGGDSISLLLHPHPWVRAALARLLRQMLERRVPDAVWSEAALQAVFAALCRQMESPEAAAEHRDVLVELLTGILQQLAETETSTFWHWALRRVSGIASRNTSPTGSRLAAVQLLQRLLSDSDGQLDWSRRLAPHAAQFVFPVYAAEHAPPDRQDELSAVREHCDILRSELQREDRLGAHGYVLMYRRVSQPDREARQERRVQRKRIAVTDTARAAKRSMRKANAKNNRNKRARRAPVHGKSA</sequence>
<feature type="domain" description="U3 small nucleolar RNA-associated protein 20" evidence="4">
    <location>
        <begin position="1674"/>
        <end position="1882"/>
    </location>
</feature>
<feature type="region of interest" description="Disordered" evidence="1">
    <location>
        <begin position="958"/>
        <end position="985"/>
    </location>
</feature>
<keyword evidence="2" id="KW-0812">Transmembrane</keyword>
<accession>A0AAV9IW59</accession>
<evidence type="ECO:0008006" key="7">
    <source>
        <dbReference type="Google" id="ProtNLM"/>
    </source>
</evidence>
<evidence type="ECO:0000256" key="2">
    <source>
        <dbReference type="SAM" id="Phobius"/>
    </source>
</evidence>
<dbReference type="InterPro" id="IPR011430">
    <property type="entry name" value="UTP20_N"/>
</dbReference>
<feature type="compositionally biased region" description="Low complexity" evidence="1">
    <location>
        <begin position="958"/>
        <end position="973"/>
    </location>
</feature>
<dbReference type="Pfam" id="PF07539">
    <property type="entry name" value="UTP20_N"/>
    <property type="match status" value="1"/>
</dbReference>
<keyword evidence="2" id="KW-1133">Transmembrane helix</keyword>
<feature type="compositionally biased region" description="Basic residues" evidence="1">
    <location>
        <begin position="2552"/>
        <end position="2580"/>
    </location>
</feature>
<dbReference type="Proteomes" id="UP001301350">
    <property type="component" value="Unassembled WGS sequence"/>
</dbReference>
<gene>
    <name evidence="5" type="ORF">CDCA_CDCA09G2587</name>
</gene>
<evidence type="ECO:0000313" key="6">
    <source>
        <dbReference type="Proteomes" id="UP001301350"/>
    </source>
</evidence>
<dbReference type="InterPro" id="IPR046523">
    <property type="entry name" value="UTP20_dom"/>
</dbReference>
<feature type="transmembrane region" description="Helical" evidence="2">
    <location>
        <begin position="100"/>
        <end position="117"/>
    </location>
</feature>
<dbReference type="PANTHER" id="PTHR17695:SF11">
    <property type="entry name" value="SMALL SUBUNIT PROCESSOME COMPONENT 20 HOMOLOG"/>
    <property type="match status" value="1"/>
</dbReference>